<dbReference type="EMBL" id="GBXM01077651">
    <property type="protein sequence ID" value="JAH30926.1"/>
    <property type="molecule type" value="Transcribed_RNA"/>
</dbReference>
<sequence>MLSYLIVTIRYATAKRIASVYLQCTCPLGSRPSFLCVRTCLSAHMGGLGSGVQEDYNLSLTASSNRPASLSLLE</sequence>
<reference evidence="1" key="1">
    <citation type="submission" date="2014-11" db="EMBL/GenBank/DDBJ databases">
        <authorList>
            <person name="Amaro Gonzalez C."/>
        </authorList>
    </citation>
    <scope>NUCLEOTIDE SEQUENCE</scope>
</reference>
<dbReference type="AlphaFoldDB" id="A0A0E9RP50"/>
<accession>A0A0E9RP50</accession>
<evidence type="ECO:0000313" key="1">
    <source>
        <dbReference type="EMBL" id="JAH30926.1"/>
    </source>
</evidence>
<organism evidence="1">
    <name type="scientific">Anguilla anguilla</name>
    <name type="common">European freshwater eel</name>
    <name type="synonym">Muraena anguilla</name>
    <dbReference type="NCBI Taxonomy" id="7936"/>
    <lineage>
        <taxon>Eukaryota</taxon>
        <taxon>Metazoa</taxon>
        <taxon>Chordata</taxon>
        <taxon>Craniata</taxon>
        <taxon>Vertebrata</taxon>
        <taxon>Euteleostomi</taxon>
        <taxon>Actinopterygii</taxon>
        <taxon>Neopterygii</taxon>
        <taxon>Teleostei</taxon>
        <taxon>Anguilliformes</taxon>
        <taxon>Anguillidae</taxon>
        <taxon>Anguilla</taxon>
    </lineage>
</organism>
<reference evidence="1" key="2">
    <citation type="journal article" date="2015" name="Fish Shellfish Immunol.">
        <title>Early steps in the European eel (Anguilla anguilla)-Vibrio vulnificus interaction in the gills: Role of the RtxA13 toxin.</title>
        <authorList>
            <person name="Callol A."/>
            <person name="Pajuelo D."/>
            <person name="Ebbesson L."/>
            <person name="Teles M."/>
            <person name="MacKenzie S."/>
            <person name="Amaro C."/>
        </authorList>
    </citation>
    <scope>NUCLEOTIDE SEQUENCE</scope>
</reference>
<protein>
    <submittedName>
        <fullName evidence="1">Uncharacterized protein</fullName>
    </submittedName>
</protein>
<proteinExistence type="predicted"/>
<name>A0A0E9RP50_ANGAN</name>